<dbReference type="InterPro" id="IPR050595">
    <property type="entry name" value="Bact_response_regulator"/>
</dbReference>
<evidence type="ECO:0000313" key="5">
    <source>
        <dbReference type="Proteomes" id="UP000176952"/>
    </source>
</evidence>
<feature type="modified residue" description="4-aspartylphosphate" evidence="2">
    <location>
        <position position="55"/>
    </location>
</feature>
<dbReference type="Proteomes" id="UP000176952">
    <property type="component" value="Unassembled WGS sequence"/>
</dbReference>
<dbReference type="Pfam" id="PF00072">
    <property type="entry name" value="Response_reg"/>
    <property type="match status" value="1"/>
</dbReference>
<gene>
    <name evidence="4" type="ORF">A3F54_03140</name>
</gene>
<evidence type="ECO:0000313" key="4">
    <source>
        <dbReference type="EMBL" id="OGY84758.1"/>
    </source>
</evidence>
<organism evidence="4 5">
    <name type="scientific">Candidatus Kerfeldbacteria bacterium RIFCSPHIGHO2_12_FULL_48_17</name>
    <dbReference type="NCBI Taxonomy" id="1798542"/>
    <lineage>
        <taxon>Bacteria</taxon>
        <taxon>Candidatus Kerfeldiibacteriota</taxon>
    </lineage>
</organism>
<feature type="domain" description="Response regulatory" evidence="3">
    <location>
        <begin position="6"/>
        <end position="122"/>
    </location>
</feature>
<dbReference type="PROSITE" id="PS50110">
    <property type="entry name" value="RESPONSE_REGULATORY"/>
    <property type="match status" value="1"/>
</dbReference>
<name>A0A1G2B6C3_9BACT</name>
<dbReference type="SMART" id="SM00448">
    <property type="entry name" value="REC"/>
    <property type="match status" value="1"/>
</dbReference>
<sequence>MKDNPDVLLVEDDPDQILLYSTKFELEDLRTIGARRGKDALVVAKSQQPKIILLDLVMPDMDGIEVLRQLKKNKKTRDIPVWIFSNLTKDSTIAQAKKLGAKEYIVKAQIDPNKLVEKIKSMLK</sequence>
<evidence type="ECO:0000256" key="1">
    <source>
        <dbReference type="ARBA" id="ARBA00022553"/>
    </source>
</evidence>
<comment type="caution">
    <text evidence="4">The sequence shown here is derived from an EMBL/GenBank/DDBJ whole genome shotgun (WGS) entry which is preliminary data.</text>
</comment>
<dbReference type="SUPFAM" id="SSF52172">
    <property type="entry name" value="CheY-like"/>
    <property type="match status" value="1"/>
</dbReference>
<dbReference type="EMBL" id="MHKD01000011">
    <property type="protein sequence ID" value="OGY84758.1"/>
    <property type="molecule type" value="Genomic_DNA"/>
</dbReference>
<evidence type="ECO:0000256" key="2">
    <source>
        <dbReference type="PROSITE-ProRule" id="PRU00169"/>
    </source>
</evidence>
<dbReference type="PANTHER" id="PTHR44591">
    <property type="entry name" value="STRESS RESPONSE REGULATOR PROTEIN 1"/>
    <property type="match status" value="1"/>
</dbReference>
<dbReference type="GO" id="GO:0000160">
    <property type="term" value="P:phosphorelay signal transduction system"/>
    <property type="evidence" value="ECO:0007669"/>
    <property type="project" value="InterPro"/>
</dbReference>
<keyword evidence="1 2" id="KW-0597">Phosphoprotein</keyword>
<dbReference type="PANTHER" id="PTHR44591:SF3">
    <property type="entry name" value="RESPONSE REGULATORY DOMAIN-CONTAINING PROTEIN"/>
    <property type="match status" value="1"/>
</dbReference>
<dbReference type="Gene3D" id="3.40.50.2300">
    <property type="match status" value="1"/>
</dbReference>
<reference evidence="4 5" key="1">
    <citation type="journal article" date="2016" name="Nat. Commun.">
        <title>Thousands of microbial genomes shed light on interconnected biogeochemical processes in an aquifer system.</title>
        <authorList>
            <person name="Anantharaman K."/>
            <person name="Brown C.T."/>
            <person name="Hug L.A."/>
            <person name="Sharon I."/>
            <person name="Castelle C.J."/>
            <person name="Probst A.J."/>
            <person name="Thomas B.C."/>
            <person name="Singh A."/>
            <person name="Wilkins M.J."/>
            <person name="Karaoz U."/>
            <person name="Brodie E.L."/>
            <person name="Williams K.H."/>
            <person name="Hubbard S.S."/>
            <person name="Banfield J.F."/>
        </authorList>
    </citation>
    <scope>NUCLEOTIDE SEQUENCE [LARGE SCALE GENOMIC DNA]</scope>
</reference>
<dbReference type="STRING" id="1798542.A3F54_03140"/>
<proteinExistence type="predicted"/>
<dbReference type="InterPro" id="IPR001789">
    <property type="entry name" value="Sig_transdc_resp-reg_receiver"/>
</dbReference>
<dbReference type="AlphaFoldDB" id="A0A1G2B6C3"/>
<accession>A0A1G2B6C3</accession>
<evidence type="ECO:0000259" key="3">
    <source>
        <dbReference type="PROSITE" id="PS50110"/>
    </source>
</evidence>
<protein>
    <recommendedName>
        <fullName evidence="3">Response regulatory domain-containing protein</fullName>
    </recommendedName>
</protein>
<dbReference type="InterPro" id="IPR011006">
    <property type="entry name" value="CheY-like_superfamily"/>
</dbReference>